<feature type="compositionally biased region" description="Pro residues" evidence="1">
    <location>
        <begin position="90"/>
        <end position="115"/>
    </location>
</feature>
<dbReference type="Proteomes" id="UP001302126">
    <property type="component" value="Unassembled WGS sequence"/>
</dbReference>
<reference evidence="2" key="2">
    <citation type="submission" date="2023-05" db="EMBL/GenBank/DDBJ databases">
        <authorList>
            <consortium name="Lawrence Berkeley National Laboratory"/>
            <person name="Steindorff A."/>
            <person name="Hensen N."/>
            <person name="Bonometti L."/>
            <person name="Westerberg I."/>
            <person name="Brannstrom I.O."/>
            <person name="Guillou S."/>
            <person name="Cros-Aarteil S."/>
            <person name="Calhoun S."/>
            <person name="Haridas S."/>
            <person name="Kuo A."/>
            <person name="Mondo S."/>
            <person name="Pangilinan J."/>
            <person name="Riley R."/>
            <person name="Labutti K."/>
            <person name="Andreopoulos B."/>
            <person name="Lipzen A."/>
            <person name="Chen C."/>
            <person name="Yanf M."/>
            <person name="Daum C."/>
            <person name="Ng V."/>
            <person name="Clum A."/>
            <person name="Ohm R."/>
            <person name="Martin F."/>
            <person name="Silar P."/>
            <person name="Natvig D."/>
            <person name="Lalanne C."/>
            <person name="Gautier V."/>
            <person name="Ament-Velasquez S.L."/>
            <person name="Kruys A."/>
            <person name="Hutchinson M.I."/>
            <person name="Powell A.J."/>
            <person name="Barry K."/>
            <person name="Miller A.N."/>
            <person name="Grigoriev I.V."/>
            <person name="Debuchy R."/>
            <person name="Gladieux P."/>
            <person name="Thoren M.H."/>
            <person name="Johannesson H."/>
        </authorList>
    </citation>
    <scope>NUCLEOTIDE SEQUENCE</scope>
    <source>
        <strain evidence="2">PSN309</strain>
    </source>
</reference>
<feature type="region of interest" description="Disordered" evidence="1">
    <location>
        <begin position="51"/>
        <end position="115"/>
    </location>
</feature>
<evidence type="ECO:0000256" key="1">
    <source>
        <dbReference type="SAM" id="MobiDB-lite"/>
    </source>
</evidence>
<gene>
    <name evidence="2" type="ORF">QBC35DRAFT_529066</name>
</gene>
<proteinExistence type="predicted"/>
<evidence type="ECO:0000313" key="2">
    <source>
        <dbReference type="EMBL" id="KAK4191379.1"/>
    </source>
</evidence>
<protein>
    <submittedName>
        <fullName evidence="2">Uncharacterized protein</fullName>
    </submittedName>
</protein>
<comment type="caution">
    <text evidence="2">The sequence shown here is derived from an EMBL/GenBank/DDBJ whole genome shotgun (WGS) entry which is preliminary data.</text>
</comment>
<organism evidence="2 3">
    <name type="scientific">Podospora australis</name>
    <dbReference type="NCBI Taxonomy" id="1536484"/>
    <lineage>
        <taxon>Eukaryota</taxon>
        <taxon>Fungi</taxon>
        <taxon>Dikarya</taxon>
        <taxon>Ascomycota</taxon>
        <taxon>Pezizomycotina</taxon>
        <taxon>Sordariomycetes</taxon>
        <taxon>Sordariomycetidae</taxon>
        <taxon>Sordariales</taxon>
        <taxon>Podosporaceae</taxon>
        <taxon>Podospora</taxon>
    </lineage>
</organism>
<sequence>MRFPTISFRFRFWQPRPGAAPGESKKIWQKKALVLGAPTSAIAITIYHVKNDKFPPPPPPPPTAGAFALTAQEAATRRSDNGSKGGSRPPGVPLIIPPAPPPRPTNLPPPPTWIS</sequence>
<reference evidence="2" key="1">
    <citation type="journal article" date="2023" name="Mol. Phylogenet. Evol.">
        <title>Genome-scale phylogeny and comparative genomics of the fungal order Sordariales.</title>
        <authorList>
            <person name="Hensen N."/>
            <person name="Bonometti L."/>
            <person name="Westerberg I."/>
            <person name="Brannstrom I.O."/>
            <person name="Guillou S."/>
            <person name="Cros-Aarteil S."/>
            <person name="Calhoun S."/>
            <person name="Haridas S."/>
            <person name="Kuo A."/>
            <person name="Mondo S."/>
            <person name="Pangilinan J."/>
            <person name="Riley R."/>
            <person name="LaButti K."/>
            <person name="Andreopoulos B."/>
            <person name="Lipzen A."/>
            <person name="Chen C."/>
            <person name="Yan M."/>
            <person name="Daum C."/>
            <person name="Ng V."/>
            <person name="Clum A."/>
            <person name="Steindorff A."/>
            <person name="Ohm R.A."/>
            <person name="Martin F."/>
            <person name="Silar P."/>
            <person name="Natvig D.O."/>
            <person name="Lalanne C."/>
            <person name="Gautier V."/>
            <person name="Ament-Velasquez S.L."/>
            <person name="Kruys A."/>
            <person name="Hutchinson M.I."/>
            <person name="Powell A.J."/>
            <person name="Barry K."/>
            <person name="Miller A.N."/>
            <person name="Grigoriev I.V."/>
            <person name="Debuchy R."/>
            <person name="Gladieux P."/>
            <person name="Hiltunen Thoren M."/>
            <person name="Johannesson H."/>
        </authorList>
    </citation>
    <scope>NUCLEOTIDE SEQUENCE</scope>
    <source>
        <strain evidence="2">PSN309</strain>
    </source>
</reference>
<name>A0AAN7ALR4_9PEZI</name>
<feature type="compositionally biased region" description="Pro residues" evidence="1">
    <location>
        <begin position="54"/>
        <end position="63"/>
    </location>
</feature>
<evidence type="ECO:0000313" key="3">
    <source>
        <dbReference type="Proteomes" id="UP001302126"/>
    </source>
</evidence>
<keyword evidence="3" id="KW-1185">Reference proteome</keyword>
<accession>A0AAN7ALR4</accession>
<dbReference type="EMBL" id="MU864359">
    <property type="protein sequence ID" value="KAK4191379.1"/>
    <property type="molecule type" value="Genomic_DNA"/>
</dbReference>
<dbReference type="AlphaFoldDB" id="A0AAN7ALR4"/>